<dbReference type="EMBL" id="KZ679128">
    <property type="protein sequence ID" value="PTB79119.1"/>
    <property type="molecule type" value="Genomic_DNA"/>
</dbReference>
<sequence length="116" mass="12439">MWLYSLVAEEPGTVRWALSQGLDSSTSPAPMPLAPVLHCVLPPPASCSSACSASMSLLAQSESECLINSHLPPAPFSCLSPPPPHRPRSGLQSFLKTRPSASVPLRRCQHVPFREP</sequence>
<accession>A0A2T4CC23</accession>
<proteinExistence type="predicted"/>
<keyword evidence="2" id="KW-1185">Reference proteome</keyword>
<organism evidence="1 2">
    <name type="scientific">Trichoderma longibrachiatum ATCC 18648</name>
    <dbReference type="NCBI Taxonomy" id="983965"/>
    <lineage>
        <taxon>Eukaryota</taxon>
        <taxon>Fungi</taxon>
        <taxon>Dikarya</taxon>
        <taxon>Ascomycota</taxon>
        <taxon>Pezizomycotina</taxon>
        <taxon>Sordariomycetes</taxon>
        <taxon>Hypocreomycetidae</taxon>
        <taxon>Hypocreales</taxon>
        <taxon>Hypocreaceae</taxon>
        <taxon>Trichoderma</taxon>
    </lineage>
</organism>
<dbReference type="Proteomes" id="UP000240760">
    <property type="component" value="Unassembled WGS sequence"/>
</dbReference>
<gene>
    <name evidence="1" type="ORF">M440DRAFT_1160937</name>
</gene>
<dbReference type="AlphaFoldDB" id="A0A2T4CC23"/>
<name>A0A2T4CC23_TRILO</name>
<evidence type="ECO:0000313" key="2">
    <source>
        <dbReference type="Proteomes" id="UP000240760"/>
    </source>
</evidence>
<evidence type="ECO:0000313" key="1">
    <source>
        <dbReference type="EMBL" id="PTB79119.1"/>
    </source>
</evidence>
<protein>
    <submittedName>
        <fullName evidence="1">Uncharacterized protein</fullName>
    </submittedName>
</protein>
<reference evidence="1 2" key="1">
    <citation type="submission" date="2016-07" db="EMBL/GenBank/DDBJ databases">
        <title>Multiple horizontal gene transfer events from other fungi enriched the ability of initially mycotrophic Trichoderma (Ascomycota) to feed on dead plant biomass.</title>
        <authorList>
            <consortium name="DOE Joint Genome Institute"/>
            <person name="Aerts A."/>
            <person name="Atanasova L."/>
            <person name="Chenthamara K."/>
            <person name="Zhang J."/>
            <person name="Grujic M."/>
            <person name="Henrissat B."/>
            <person name="Kuo A."/>
            <person name="Salamov A."/>
            <person name="Lipzen A."/>
            <person name="Labutti K."/>
            <person name="Barry K."/>
            <person name="Miao Y."/>
            <person name="Rahimi M.J."/>
            <person name="Shen Q."/>
            <person name="Grigoriev I.V."/>
            <person name="Kubicek C.P."/>
            <person name="Druzhinina I.S."/>
        </authorList>
    </citation>
    <scope>NUCLEOTIDE SEQUENCE [LARGE SCALE GENOMIC DNA]</scope>
    <source>
        <strain evidence="1 2">ATCC 18648</strain>
    </source>
</reference>